<accession>A0ABV7MBU1</accession>
<evidence type="ECO:0000313" key="1">
    <source>
        <dbReference type="EMBL" id="MFC3302939.1"/>
    </source>
</evidence>
<dbReference type="PROSITE" id="PS51257">
    <property type="entry name" value="PROKAR_LIPOPROTEIN"/>
    <property type="match status" value="1"/>
</dbReference>
<organism evidence="1 2">
    <name type="scientific">Parvularcula lutaonensis</name>
    <dbReference type="NCBI Taxonomy" id="491923"/>
    <lineage>
        <taxon>Bacteria</taxon>
        <taxon>Pseudomonadati</taxon>
        <taxon>Pseudomonadota</taxon>
        <taxon>Alphaproteobacteria</taxon>
        <taxon>Parvularculales</taxon>
        <taxon>Parvularculaceae</taxon>
        <taxon>Parvularcula</taxon>
    </lineage>
</organism>
<sequence>MKHLPIAFGALALAACGGTPVLDDPSTLPPVEETKDWEDWGKEENIARRVEGVPLSGNAITARLVGTELTGCYPSGESFAERLTENGDVVEPGTGRLLAKYKVQNDYLCFQYPNQQPACYTVTDKGGTLYFYTAGGYRLVAASTCPIPPGTRGLD</sequence>
<gene>
    <name evidence="1" type="ORF">ACFONP_09365</name>
</gene>
<dbReference type="Proteomes" id="UP001595607">
    <property type="component" value="Unassembled WGS sequence"/>
</dbReference>
<keyword evidence="2" id="KW-1185">Reference proteome</keyword>
<dbReference type="EMBL" id="JBHRVA010000003">
    <property type="protein sequence ID" value="MFC3302939.1"/>
    <property type="molecule type" value="Genomic_DNA"/>
</dbReference>
<dbReference type="RefSeq" id="WP_189575011.1">
    <property type="nucleotide sequence ID" value="NZ_BMXU01000002.1"/>
</dbReference>
<reference evidence="2" key="1">
    <citation type="journal article" date="2019" name="Int. J. Syst. Evol. Microbiol.">
        <title>The Global Catalogue of Microorganisms (GCM) 10K type strain sequencing project: providing services to taxonomists for standard genome sequencing and annotation.</title>
        <authorList>
            <consortium name="The Broad Institute Genomics Platform"/>
            <consortium name="The Broad Institute Genome Sequencing Center for Infectious Disease"/>
            <person name="Wu L."/>
            <person name="Ma J."/>
        </authorList>
    </citation>
    <scope>NUCLEOTIDE SEQUENCE [LARGE SCALE GENOMIC DNA]</scope>
    <source>
        <strain evidence="2">KCTC 22245</strain>
    </source>
</reference>
<proteinExistence type="predicted"/>
<evidence type="ECO:0008006" key="3">
    <source>
        <dbReference type="Google" id="ProtNLM"/>
    </source>
</evidence>
<evidence type="ECO:0000313" key="2">
    <source>
        <dbReference type="Proteomes" id="UP001595607"/>
    </source>
</evidence>
<comment type="caution">
    <text evidence="1">The sequence shown here is derived from an EMBL/GenBank/DDBJ whole genome shotgun (WGS) entry which is preliminary data.</text>
</comment>
<name>A0ABV7MBU1_9PROT</name>
<protein>
    <recommendedName>
        <fullName evidence="3">Lipoprotein</fullName>
    </recommendedName>
</protein>